<dbReference type="EMBL" id="JACXZS010000014">
    <property type="protein sequence ID" value="MBD3943606.1"/>
    <property type="molecule type" value="Genomic_DNA"/>
</dbReference>
<dbReference type="PANTHER" id="PTHR43744">
    <property type="entry name" value="ABC TRANSPORTER PERMEASE PROTEIN MG189-RELATED-RELATED"/>
    <property type="match status" value="1"/>
</dbReference>
<evidence type="ECO:0000313" key="10">
    <source>
        <dbReference type="Proteomes" id="UP000598426"/>
    </source>
</evidence>
<dbReference type="CDD" id="cd06261">
    <property type="entry name" value="TM_PBP2"/>
    <property type="match status" value="1"/>
</dbReference>
<dbReference type="InterPro" id="IPR035906">
    <property type="entry name" value="MetI-like_sf"/>
</dbReference>
<dbReference type="RefSeq" id="WP_191173206.1">
    <property type="nucleotide sequence ID" value="NZ_JACXZS010000014.1"/>
</dbReference>
<feature type="transmembrane region" description="Helical" evidence="7">
    <location>
        <begin position="24"/>
        <end position="45"/>
    </location>
</feature>
<protein>
    <submittedName>
        <fullName evidence="9">Carbohydrate ABC transporter permease</fullName>
    </submittedName>
</protein>
<dbReference type="SUPFAM" id="SSF161098">
    <property type="entry name" value="MetI-like"/>
    <property type="match status" value="1"/>
</dbReference>
<comment type="caution">
    <text evidence="9">The sequence shown here is derived from an EMBL/GenBank/DDBJ whole genome shotgun (WGS) entry which is preliminary data.</text>
</comment>
<dbReference type="PANTHER" id="PTHR43744:SF12">
    <property type="entry name" value="ABC TRANSPORTER PERMEASE PROTEIN MG189-RELATED"/>
    <property type="match status" value="1"/>
</dbReference>
<keyword evidence="3" id="KW-1003">Cell membrane</keyword>
<evidence type="ECO:0000256" key="1">
    <source>
        <dbReference type="ARBA" id="ARBA00004651"/>
    </source>
</evidence>
<evidence type="ECO:0000256" key="2">
    <source>
        <dbReference type="ARBA" id="ARBA00022448"/>
    </source>
</evidence>
<comment type="subcellular location">
    <subcellularLocation>
        <location evidence="1 7">Cell membrane</location>
        <topology evidence="1 7">Multi-pass membrane protein</topology>
    </subcellularLocation>
</comment>
<dbReference type="Proteomes" id="UP000598426">
    <property type="component" value="Unassembled WGS sequence"/>
</dbReference>
<evidence type="ECO:0000256" key="7">
    <source>
        <dbReference type="RuleBase" id="RU363032"/>
    </source>
</evidence>
<feature type="transmembrane region" description="Helical" evidence="7">
    <location>
        <begin position="85"/>
        <end position="109"/>
    </location>
</feature>
<sequence>MSSATLVTRATADRRTARNGDIRVAAGSHALLGVWTVIVIVPFLWTVMSSFKTTKEILGSPFSLPASLSFANYVKAWSDAGIGRYFFNTLLVVGSSLFLVMLLGSMLAYVLARFRFRGNRLIYNVMLAAMAFPVFLAIVPLFFTLQHMGLLNTTPGLILVYVAFALPFTMFFLYSFFKQLPHDVYEAALIDGAGDWRTFFSIMLPMATPGIASVAILNFLGLWNQFLLPVVLNTDRDKYVISQGMATFAASAGYSIDFGALFAAVVMTIIPVLLIYVIFQRKLQGSVAQGTFR</sequence>
<keyword evidence="5 7" id="KW-1133">Transmembrane helix</keyword>
<keyword evidence="10" id="KW-1185">Reference proteome</keyword>
<proteinExistence type="inferred from homology"/>
<organism evidence="9 10">
    <name type="scientific">Microbacterium helvum</name>
    <dbReference type="NCBI Taxonomy" id="2773713"/>
    <lineage>
        <taxon>Bacteria</taxon>
        <taxon>Bacillati</taxon>
        <taxon>Actinomycetota</taxon>
        <taxon>Actinomycetes</taxon>
        <taxon>Micrococcales</taxon>
        <taxon>Microbacteriaceae</taxon>
        <taxon>Microbacterium</taxon>
    </lineage>
</organism>
<evidence type="ECO:0000256" key="3">
    <source>
        <dbReference type="ARBA" id="ARBA00022475"/>
    </source>
</evidence>
<feature type="transmembrane region" description="Helical" evidence="7">
    <location>
        <begin position="121"/>
        <end position="145"/>
    </location>
</feature>
<evidence type="ECO:0000256" key="4">
    <source>
        <dbReference type="ARBA" id="ARBA00022692"/>
    </source>
</evidence>
<comment type="similarity">
    <text evidence="7">Belongs to the binding-protein-dependent transport system permease family.</text>
</comment>
<reference evidence="9 10" key="1">
    <citation type="submission" date="2020-09" db="EMBL/GenBank/DDBJ databases">
        <title>Isolation and identification of active actinomycetes.</title>
        <authorList>
            <person name="Li X."/>
        </authorList>
    </citation>
    <scope>NUCLEOTIDE SEQUENCE [LARGE SCALE GENOMIC DNA]</scope>
    <source>
        <strain evidence="9 10">NEAU-LLC</strain>
    </source>
</reference>
<keyword evidence="2 7" id="KW-0813">Transport</keyword>
<keyword evidence="6 7" id="KW-0472">Membrane</keyword>
<feature type="domain" description="ABC transmembrane type-1" evidence="8">
    <location>
        <begin position="86"/>
        <end position="279"/>
    </location>
</feature>
<feature type="transmembrane region" description="Helical" evidence="7">
    <location>
        <begin position="258"/>
        <end position="279"/>
    </location>
</feature>
<accession>A0ABR8NSJ0</accession>
<keyword evidence="4 7" id="KW-0812">Transmembrane</keyword>
<evidence type="ECO:0000259" key="8">
    <source>
        <dbReference type="PROSITE" id="PS50928"/>
    </source>
</evidence>
<dbReference type="PROSITE" id="PS50928">
    <property type="entry name" value="ABC_TM1"/>
    <property type="match status" value="1"/>
</dbReference>
<dbReference type="Pfam" id="PF00528">
    <property type="entry name" value="BPD_transp_1"/>
    <property type="match status" value="1"/>
</dbReference>
<dbReference type="Gene3D" id="1.10.3720.10">
    <property type="entry name" value="MetI-like"/>
    <property type="match status" value="1"/>
</dbReference>
<name>A0ABR8NSJ0_9MICO</name>
<gene>
    <name evidence="9" type="ORF">IF188_18090</name>
</gene>
<feature type="transmembrane region" description="Helical" evidence="7">
    <location>
        <begin position="157"/>
        <end position="177"/>
    </location>
</feature>
<evidence type="ECO:0000256" key="6">
    <source>
        <dbReference type="ARBA" id="ARBA00023136"/>
    </source>
</evidence>
<evidence type="ECO:0000256" key="5">
    <source>
        <dbReference type="ARBA" id="ARBA00022989"/>
    </source>
</evidence>
<feature type="transmembrane region" description="Helical" evidence="7">
    <location>
        <begin position="198"/>
        <end position="223"/>
    </location>
</feature>
<evidence type="ECO:0000313" key="9">
    <source>
        <dbReference type="EMBL" id="MBD3943606.1"/>
    </source>
</evidence>
<dbReference type="InterPro" id="IPR000515">
    <property type="entry name" value="MetI-like"/>
</dbReference>